<comment type="caution">
    <text evidence="6">The sequence shown here is derived from an EMBL/GenBank/DDBJ whole genome shotgun (WGS) entry which is preliminary data.</text>
</comment>
<protein>
    <submittedName>
        <fullName evidence="6">GH43 family beta-xylosidase</fullName>
    </submittedName>
</protein>
<keyword evidence="2" id="KW-0732">Signal</keyword>
<sequence>MGAARESRTGRPRRRGRRLAGIVLAAVALAGLVAAPSAAQPPPAEPVRAAPAEFRNPLNRGADPTIVYHNDMYYLSTTQGDRLTIWRSPSLAGLATADPIDVWRDSDPSRNTELWAPALHRFPHADGGHRWYLYYTAADSRISDPVQRDASHRLYVLESAGDDPAGPYTFRGRIADFGVYAIDGEPIMHNGRPYFVWSSPGRGFSGGPQQLYIAEMSNPWTVTGGRVALPNDGGCPEVREGPTPLYGDDGRTFLTYSTCDTGRPDYQIWSLSLPDGANPMNASAWTQLPGPLFSRNDAAGVWGPGHHFFFRSPDGTEDWIAYHAKNTSTYTYSYRTTRAQRIGWNADGTPNLGTPLAAGATQALPSGDPGPGAVAINDSWTGGGNLQVSYSGGWTYGSTCGNSCFYGDDHYTAQAGATATFRFTGTRIALYSSVDTDHGTATFSIDGGPPSAPVSFYSSIRVGEQPVYVSPRLGPGSHTLTVRVTGEHVPAASDAIVTVDRAEVYGSP</sequence>
<keyword evidence="3 5" id="KW-0378">Hydrolase</keyword>
<dbReference type="AlphaFoldDB" id="A0A2T0PZA7"/>
<evidence type="ECO:0000313" key="6">
    <source>
        <dbReference type="EMBL" id="PRX96850.1"/>
    </source>
</evidence>
<keyword evidence="7" id="KW-1185">Reference proteome</keyword>
<dbReference type="Pfam" id="PF04616">
    <property type="entry name" value="Glyco_hydro_43"/>
    <property type="match status" value="1"/>
</dbReference>
<dbReference type="Gene3D" id="2.115.10.20">
    <property type="entry name" value="Glycosyl hydrolase domain, family 43"/>
    <property type="match status" value="1"/>
</dbReference>
<gene>
    <name evidence="6" type="ORF">CLV72_107373</name>
</gene>
<keyword evidence="4 5" id="KW-0326">Glycosidase</keyword>
<dbReference type="Proteomes" id="UP000237846">
    <property type="component" value="Unassembled WGS sequence"/>
</dbReference>
<evidence type="ECO:0000256" key="1">
    <source>
        <dbReference type="ARBA" id="ARBA00009865"/>
    </source>
</evidence>
<dbReference type="SUPFAM" id="SSF75005">
    <property type="entry name" value="Arabinanase/levansucrase/invertase"/>
    <property type="match status" value="1"/>
</dbReference>
<comment type="similarity">
    <text evidence="1 5">Belongs to the glycosyl hydrolase 43 family.</text>
</comment>
<dbReference type="EMBL" id="PVZC01000007">
    <property type="protein sequence ID" value="PRX96850.1"/>
    <property type="molecule type" value="Genomic_DNA"/>
</dbReference>
<reference evidence="6 7" key="1">
    <citation type="submission" date="2018-03" db="EMBL/GenBank/DDBJ databases">
        <title>Genomic Encyclopedia of Archaeal and Bacterial Type Strains, Phase II (KMG-II): from individual species to whole genera.</title>
        <authorList>
            <person name="Goeker M."/>
        </authorList>
    </citation>
    <scope>NUCLEOTIDE SEQUENCE [LARGE SCALE GENOMIC DNA]</scope>
    <source>
        <strain evidence="6 7">DSM 45601</strain>
    </source>
</reference>
<dbReference type="InterPro" id="IPR006710">
    <property type="entry name" value="Glyco_hydro_43"/>
</dbReference>
<dbReference type="Gene3D" id="2.60.120.260">
    <property type="entry name" value="Galactose-binding domain-like"/>
    <property type="match status" value="1"/>
</dbReference>
<evidence type="ECO:0000313" key="7">
    <source>
        <dbReference type="Proteomes" id="UP000237846"/>
    </source>
</evidence>
<dbReference type="PANTHER" id="PTHR43817">
    <property type="entry name" value="GLYCOSYL HYDROLASE"/>
    <property type="match status" value="1"/>
</dbReference>
<dbReference type="InterPro" id="IPR023296">
    <property type="entry name" value="Glyco_hydro_beta-prop_sf"/>
</dbReference>
<dbReference type="CDD" id="cd18820">
    <property type="entry name" value="GH43_LbAraf43-like"/>
    <property type="match status" value="1"/>
</dbReference>
<proteinExistence type="inferred from homology"/>
<evidence type="ECO:0000256" key="3">
    <source>
        <dbReference type="ARBA" id="ARBA00022801"/>
    </source>
</evidence>
<dbReference type="GO" id="GO:0005975">
    <property type="term" value="P:carbohydrate metabolic process"/>
    <property type="evidence" value="ECO:0007669"/>
    <property type="project" value="InterPro"/>
</dbReference>
<evidence type="ECO:0000256" key="4">
    <source>
        <dbReference type="ARBA" id="ARBA00023295"/>
    </source>
</evidence>
<organism evidence="6 7">
    <name type="scientific">Allonocardiopsis opalescens</name>
    <dbReference type="NCBI Taxonomy" id="1144618"/>
    <lineage>
        <taxon>Bacteria</taxon>
        <taxon>Bacillati</taxon>
        <taxon>Actinomycetota</taxon>
        <taxon>Actinomycetes</taxon>
        <taxon>Streptosporangiales</taxon>
        <taxon>Allonocardiopsis</taxon>
    </lineage>
</organism>
<dbReference type="OrthoDB" id="9801455at2"/>
<evidence type="ECO:0000256" key="5">
    <source>
        <dbReference type="RuleBase" id="RU361187"/>
    </source>
</evidence>
<name>A0A2T0PZA7_9ACTN</name>
<evidence type="ECO:0000256" key="2">
    <source>
        <dbReference type="ARBA" id="ARBA00022729"/>
    </source>
</evidence>
<dbReference type="PANTHER" id="PTHR43817:SF1">
    <property type="entry name" value="HYDROLASE, FAMILY 43, PUTATIVE (AFU_ORTHOLOGUE AFUA_3G01660)-RELATED"/>
    <property type="match status" value="1"/>
</dbReference>
<accession>A0A2T0PZA7</accession>
<dbReference type="GO" id="GO:0004553">
    <property type="term" value="F:hydrolase activity, hydrolyzing O-glycosyl compounds"/>
    <property type="evidence" value="ECO:0007669"/>
    <property type="project" value="InterPro"/>
</dbReference>